<dbReference type="Proteomes" id="UP001293593">
    <property type="component" value="Unassembled WGS sequence"/>
</dbReference>
<keyword evidence="3" id="KW-1185">Reference proteome</keyword>
<gene>
    <name evidence="2" type="ORF">QN277_013199</name>
</gene>
<reference evidence="2" key="1">
    <citation type="submission" date="2023-10" db="EMBL/GenBank/DDBJ databases">
        <title>Chromosome-level genome of the transformable northern wattle, Acacia crassicarpa.</title>
        <authorList>
            <person name="Massaro I."/>
            <person name="Sinha N.R."/>
            <person name="Poethig S."/>
            <person name="Leichty A.R."/>
        </authorList>
    </citation>
    <scope>NUCLEOTIDE SEQUENCE</scope>
    <source>
        <strain evidence="2">Acra3RX</strain>
        <tissue evidence="2">Leaf</tissue>
    </source>
</reference>
<dbReference type="InterPro" id="IPR036249">
    <property type="entry name" value="Thioredoxin-like_sf"/>
</dbReference>
<dbReference type="AlphaFoldDB" id="A0AAE1N2V3"/>
<dbReference type="EMBL" id="JAWXYG010000002">
    <property type="protein sequence ID" value="KAK4281741.1"/>
    <property type="molecule type" value="Genomic_DNA"/>
</dbReference>
<dbReference type="SUPFAM" id="SSF52833">
    <property type="entry name" value="Thioredoxin-like"/>
    <property type="match status" value="1"/>
</dbReference>
<evidence type="ECO:0000313" key="2">
    <source>
        <dbReference type="EMBL" id="KAK4281741.1"/>
    </source>
</evidence>
<protein>
    <recommendedName>
        <fullName evidence="1">Glutaredoxin domain-containing protein</fullName>
    </recommendedName>
</protein>
<dbReference type="PANTHER" id="PTHR45669:SF14">
    <property type="entry name" value="EMB|CAB81925.1-RELATED"/>
    <property type="match status" value="1"/>
</dbReference>
<organism evidence="2 3">
    <name type="scientific">Acacia crassicarpa</name>
    <name type="common">northern wattle</name>
    <dbReference type="NCBI Taxonomy" id="499986"/>
    <lineage>
        <taxon>Eukaryota</taxon>
        <taxon>Viridiplantae</taxon>
        <taxon>Streptophyta</taxon>
        <taxon>Embryophyta</taxon>
        <taxon>Tracheophyta</taxon>
        <taxon>Spermatophyta</taxon>
        <taxon>Magnoliopsida</taxon>
        <taxon>eudicotyledons</taxon>
        <taxon>Gunneridae</taxon>
        <taxon>Pentapetalae</taxon>
        <taxon>rosids</taxon>
        <taxon>fabids</taxon>
        <taxon>Fabales</taxon>
        <taxon>Fabaceae</taxon>
        <taxon>Caesalpinioideae</taxon>
        <taxon>mimosoid clade</taxon>
        <taxon>Acacieae</taxon>
        <taxon>Acacia</taxon>
    </lineage>
</organism>
<dbReference type="Pfam" id="PF00462">
    <property type="entry name" value="Glutaredoxin"/>
    <property type="match status" value="1"/>
</dbReference>
<name>A0AAE1N2V3_9FABA</name>
<dbReference type="InterPro" id="IPR002109">
    <property type="entry name" value="Glutaredoxin"/>
</dbReference>
<feature type="domain" description="Glutaredoxin" evidence="1">
    <location>
        <begin position="153"/>
        <end position="219"/>
    </location>
</feature>
<dbReference type="PANTHER" id="PTHR45669">
    <property type="entry name" value="GLUTAREDOXIN DOMAIN-CONTAINING CYSTEINE-RICH PROTEIN CG12206-RELATED"/>
    <property type="match status" value="1"/>
</dbReference>
<dbReference type="Pfam" id="PF23733">
    <property type="entry name" value="GRXCR1-2_C"/>
    <property type="match status" value="1"/>
</dbReference>
<proteinExistence type="predicted"/>
<evidence type="ECO:0000259" key="1">
    <source>
        <dbReference type="Pfam" id="PF00462"/>
    </source>
</evidence>
<sequence>MPSRFGELEDMKTMKGRLLRKLKLAPSFSNLKQGLAFQHNPPEIFCTQKNAIPPFFNDDQDLKGNNLVGLDVTLNGSEDDKHAEKEEMGLEFSLSRKNSTIGSKETQLEKQNPVAPTLPETKMESNITQDDKLSYPSLTDFKEICPPGGSQSVILYTTSLRGIRKTYQDCKTVHFLLRSFKVLYTERDVSLHLEYREELWKILGSNVIPPKLFIKGKYIGGADEVVGLHEMGCLSKLLEGIPVDSADCPCTGCADMGFAICTNCSGSCKIFTSNGENDELCVRCPDCNENGLVKCALCC</sequence>
<dbReference type="Gene3D" id="3.40.30.10">
    <property type="entry name" value="Glutaredoxin"/>
    <property type="match status" value="1"/>
</dbReference>
<dbReference type="CDD" id="cd03031">
    <property type="entry name" value="GRX_GRX_like"/>
    <property type="match status" value="1"/>
</dbReference>
<evidence type="ECO:0000313" key="3">
    <source>
        <dbReference type="Proteomes" id="UP001293593"/>
    </source>
</evidence>
<accession>A0AAE1N2V3</accession>
<dbReference type="PROSITE" id="PS51354">
    <property type="entry name" value="GLUTAREDOXIN_2"/>
    <property type="match status" value="1"/>
</dbReference>
<comment type="caution">
    <text evidence="2">The sequence shown here is derived from an EMBL/GenBank/DDBJ whole genome shotgun (WGS) entry which is preliminary data.</text>
</comment>